<dbReference type="FunFam" id="3.30.160.60:FF:000647">
    <property type="entry name" value="myeloid zinc finger 1 isoform X1"/>
    <property type="match status" value="1"/>
</dbReference>
<feature type="region of interest" description="Disordered" evidence="12">
    <location>
        <begin position="39"/>
        <end position="102"/>
    </location>
</feature>
<keyword evidence="15" id="KW-1185">Reference proteome</keyword>
<dbReference type="InterPro" id="IPR036236">
    <property type="entry name" value="Znf_C2H2_sf"/>
</dbReference>
<keyword evidence="8" id="KW-0238">DNA-binding</keyword>
<reference evidence="14 15" key="1">
    <citation type="journal article" date="2020" name="G3 (Bethesda)">
        <title>Draft Genome of the Common Snapping Turtle, Chelydra serpentina, a Model for Phenotypic Plasticity in Reptiles.</title>
        <authorList>
            <person name="Das D."/>
            <person name="Singh S.K."/>
            <person name="Bierstedt J."/>
            <person name="Erickson A."/>
            <person name="Galli G.L.J."/>
            <person name="Crossley D.A. 2nd"/>
            <person name="Rhen T."/>
        </authorList>
    </citation>
    <scope>NUCLEOTIDE SEQUENCE [LARGE SCALE GENOMIC DNA]</scope>
    <source>
        <strain evidence="14">KW</strain>
    </source>
</reference>
<dbReference type="PANTHER" id="PTHR23226">
    <property type="entry name" value="ZINC FINGER AND SCAN DOMAIN-CONTAINING"/>
    <property type="match status" value="1"/>
</dbReference>
<feature type="compositionally biased region" description="Polar residues" evidence="12">
    <location>
        <begin position="53"/>
        <end position="69"/>
    </location>
</feature>
<keyword evidence="4" id="KW-0677">Repeat</keyword>
<dbReference type="GO" id="GO:0000978">
    <property type="term" value="F:RNA polymerase II cis-regulatory region sequence-specific DNA binding"/>
    <property type="evidence" value="ECO:0007669"/>
    <property type="project" value="TreeGrafter"/>
</dbReference>
<evidence type="ECO:0000256" key="2">
    <source>
        <dbReference type="ARBA" id="ARBA00006991"/>
    </source>
</evidence>
<dbReference type="EMBL" id="JAHGAV010000610">
    <property type="protein sequence ID" value="KAG6924369.1"/>
    <property type="molecule type" value="Genomic_DNA"/>
</dbReference>
<evidence type="ECO:0000256" key="11">
    <source>
        <dbReference type="PROSITE-ProRule" id="PRU00042"/>
    </source>
</evidence>
<feature type="domain" description="C2H2-type" evidence="13">
    <location>
        <begin position="149"/>
        <end position="176"/>
    </location>
</feature>
<accession>A0A8T1S5Q1</accession>
<dbReference type="PROSITE" id="PS00028">
    <property type="entry name" value="ZINC_FINGER_C2H2_1"/>
    <property type="match status" value="3"/>
</dbReference>
<feature type="domain" description="C2H2-type" evidence="13">
    <location>
        <begin position="121"/>
        <end position="148"/>
    </location>
</feature>
<comment type="similarity">
    <text evidence="2">Belongs to the krueppel C2H2-type zinc-finger protein family.</text>
</comment>
<gene>
    <name evidence="14" type="ORF">G0U57_017666</name>
</gene>
<evidence type="ECO:0000256" key="12">
    <source>
        <dbReference type="SAM" id="MobiDB-lite"/>
    </source>
</evidence>
<protein>
    <submittedName>
        <fullName evidence="14">Zinc finger protein 22</fullName>
    </submittedName>
</protein>
<dbReference type="FunFam" id="3.30.160.60:FF:001697">
    <property type="entry name" value="zinc finger protein 623"/>
    <property type="match status" value="1"/>
</dbReference>
<evidence type="ECO:0000313" key="14">
    <source>
        <dbReference type="EMBL" id="KAG6924369.1"/>
    </source>
</evidence>
<dbReference type="SMART" id="SM00355">
    <property type="entry name" value="ZnF_C2H2"/>
    <property type="match status" value="3"/>
</dbReference>
<keyword evidence="3" id="KW-0479">Metal-binding</keyword>
<feature type="non-terminal residue" evidence="14">
    <location>
        <position position="1"/>
    </location>
</feature>
<evidence type="ECO:0000256" key="9">
    <source>
        <dbReference type="ARBA" id="ARBA00023163"/>
    </source>
</evidence>
<evidence type="ECO:0000256" key="5">
    <source>
        <dbReference type="ARBA" id="ARBA00022771"/>
    </source>
</evidence>
<evidence type="ECO:0000313" key="15">
    <source>
        <dbReference type="Proteomes" id="UP000765507"/>
    </source>
</evidence>
<keyword evidence="10" id="KW-0539">Nucleus</keyword>
<dbReference type="InterPro" id="IPR013087">
    <property type="entry name" value="Znf_C2H2_type"/>
</dbReference>
<proteinExistence type="inferred from homology"/>
<dbReference type="GO" id="GO:0045892">
    <property type="term" value="P:negative regulation of DNA-templated transcription"/>
    <property type="evidence" value="ECO:0007669"/>
    <property type="project" value="UniProtKB-ARBA"/>
</dbReference>
<evidence type="ECO:0000256" key="8">
    <source>
        <dbReference type="ARBA" id="ARBA00023125"/>
    </source>
</evidence>
<dbReference type="AlphaFoldDB" id="A0A8T1S5Q1"/>
<dbReference type="Pfam" id="PF00096">
    <property type="entry name" value="zf-C2H2"/>
    <property type="match status" value="3"/>
</dbReference>
<evidence type="ECO:0000256" key="7">
    <source>
        <dbReference type="ARBA" id="ARBA00023015"/>
    </source>
</evidence>
<evidence type="ECO:0000256" key="4">
    <source>
        <dbReference type="ARBA" id="ARBA00022737"/>
    </source>
</evidence>
<sequence>MISHMEQKGELLIPSLQGYEATAIPNGTCTGDGIVSENEEENLHQEGPESMEPQGNFSRIPQRNISQSPERGKACVGQRRSERHLRTPPGKRQSKSTARERTFRKLPDIVQQGNPMRRKSVMCDDCGKSFRVSSNLRQHQRIHTGEKPFGCAECGENFRQRSHLIQHQRIHTGERPYECADCGKSFSMSSKLIRHQIIHTGEKPYKCAECGKSFSGNWQLIQ</sequence>
<dbReference type="OrthoDB" id="7852576at2759"/>
<dbReference type="FunFam" id="3.30.160.60:FF:000566">
    <property type="entry name" value="zinc finger protein 133 isoform X2"/>
    <property type="match status" value="1"/>
</dbReference>
<dbReference type="FunFam" id="3.30.160.60:FF:000690">
    <property type="entry name" value="Zinc finger protein 354C"/>
    <property type="match status" value="1"/>
</dbReference>
<dbReference type="GO" id="GO:0000981">
    <property type="term" value="F:DNA-binding transcription factor activity, RNA polymerase II-specific"/>
    <property type="evidence" value="ECO:0007669"/>
    <property type="project" value="TreeGrafter"/>
</dbReference>
<keyword evidence="7" id="KW-0805">Transcription regulation</keyword>
<keyword evidence="6" id="KW-0862">Zinc</keyword>
<keyword evidence="9" id="KW-0804">Transcription</keyword>
<dbReference type="Gene3D" id="3.30.160.60">
    <property type="entry name" value="Classic Zinc Finger"/>
    <property type="match status" value="4"/>
</dbReference>
<dbReference type="SUPFAM" id="SSF57667">
    <property type="entry name" value="beta-beta-alpha zinc fingers"/>
    <property type="match status" value="2"/>
</dbReference>
<keyword evidence="5 11" id="KW-0863">Zinc-finger</keyword>
<evidence type="ECO:0000256" key="10">
    <source>
        <dbReference type="ARBA" id="ARBA00023242"/>
    </source>
</evidence>
<dbReference type="Proteomes" id="UP000765507">
    <property type="component" value="Unassembled WGS sequence"/>
</dbReference>
<dbReference type="GO" id="GO:0008270">
    <property type="term" value="F:zinc ion binding"/>
    <property type="evidence" value="ECO:0007669"/>
    <property type="project" value="UniProtKB-KW"/>
</dbReference>
<feature type="domain" description="C2H2-type" evidence="13">
    <location>
        <begin position="177"/>
        <end position="204"/>
    </location>
</feature>
<feature type="domain" description="C2H2-type" evidence="13">
    <location>
        <begin position="205"/>
        <end position="222"/>
    </location>
</feature>
<dbReference type="PROSITE" id="PS50157">
    <property type="entry name" value="ZINC_FINGER_C2H2_2"/>
    <property type="match status" value="4"/>
</dbReference>
<dbReference type="PANTHER" id="PTHR23226:SF366">
    <property type="entry name" value="ZINC FINGER PROTEIN ZFP2"/>
    <property type="match status" value="1"/>
</dbReference>
<evidence type="ECO:0000256" key="3">
    <source>
        <dbReference type="ARBA" id="ARBA00022723"/>
    </source>
</evidence>
<comment type="subcellular location">
    <subcellularLocation>
        <location evidence="1">Nucleus</location>
    </subcellularLocation>
</comment>
<evidence type="ECO:0000256" key="1">
    <source>
        <dbReference type="ARBA" id="ARBA00004123"/>
    </source>
</evidence>
<comment type="caution">
    <text evidence="14">The sequence shown here is derived from an EMBL/GenBank/DDBJ whole genome shotgun (WGS) entry which is preliminary data.</text>
</comment>
<evidence type="ECO:0000259" key="13">
    <source>
        <dbReference type="PROSITE" id="PS50157"/>
    </source>
</evidence>
<organism evidence="14 15">
    <name type="scientific">Chelydra serpentina</name>
    <name type="common">Snapping turtle</name>
    <name type="synonym">Testudo serpentina</name>
    <dbReference type="NCBI Taxonomy" id="8475"/>
    <lineage>
        <taxon>Eukaryota</taxon>
        <taxon>Metazoa</taxon>
        <taxon>Chordata</taxon>
        <taxon>Craniata</taxon>
        <taxon>Vertebrata</taxon>
        <taxon>Euteleostomi</taxon>
        <taxon>Archelosauria</taxon>
        <taxon>Testudinata</taxon>
        <taxon>Testudines</taxon>
        <taxon>Cryptodira</taxon>
        <taxon>Durocryptodira</taxon>
        <taxon>Americhelydia</taxon>
        <taxon>Chelydroidea</taxon>
        <taxon>Chelydridae</taxon>
        <taxon>Chelydra</taxon>
    </lineage>
</organism>
<evidence type="ECO:0000256" key="6">
    <source>
        <dbReference type="ARBA" id="ARBA00022833"/>
    </source>
</evidence>
<dbReference type="GO" id="GO:0005634">
    <property type="term" value="C:nucleus"/>
    <property type="evidence" value="ECO:0007669"/>
    <property type="project" value="UniProtKB-SubCell"/>
</dbReference>
<name>A0A8T1S5Q1_CHESE</name>